<reference evidence="1" key="1">
    <citation type="submission" date="2023-03" db="EMBL/GenBank/DDBJ databases">
        <title>Electrophorus voltai genome.</title>
        <authorList>
            <person name="Bian C."/>
        </authorList>
    </citation>
    <scope>NUCLEOTIDE SEQUENCE</scope>
    <source>
        <strain evidence="1">CB-2022</strain>
        <tissue evidence="1">Muscle</tissue>
    </source>
</reference>
<dbReference type="AlphaFoldDB" id="A0AAD8YQK3"/>
<comment type="caution">
    <text evidence="1">The sequence shown here is derived from an EMBL/GenBank/DDBJ whole genome shotgun (WGS) entry which is preliminary data.</text>
</comment>
<dbReference type="PANTHER" id="PTHR31594">
    <property type="entry name" value="AIG1-TYPE G DOMAIN-CONTAINING PROTEIN"/>
    <property type="match status" value="1"/>
</dbReference>
<dbReference type="Proteomes" id="UP001239994">
    <property type="component" value="Unassembled WGS sequence"/>
</dbReference>
<accession>A0AAD8YQK3</accession>
<keyword evidence="2" id="KW-1185">Reference proteome</keyword>
<dbReference type="PANTHER" id="PTHR31594:SF16">
    <property type="entry name" value="SI:CH211-281L24.3"/>
    <property type="match status" value="1"/>
</dbReference>
<name>A0AAD8YQK3_9TELE</name>
<gene>
    <name evidence="1" type="ORF">P4O66_004134</name>
</gene>
<evidence type="ECO:0000313" key="1">
    <source>
        <dbReference type="EMBL" id="KAK1784136.1"/>
    </source>
</evidence>
<sequence>MPALSGHANDQRQLCEDILLPKMGGAVDPHEDISQHNSLQISMLSSSFVLSIIREIYQTGSDHCVSSLLNSAENCINLNSRELDSVHCAALRFTLQHCTAVSLSLLFTSIPKAELESIEPLL</sequence>
<protein>
    <submittedName>
        <fullName evidence="1">Uncharacterized protein</fullName>
    </submittedName>
</protein>
<organism evidence="1 2">
    <name type="scientific">Electrophorus voltai</name>
    <dbReference type="NCBI Taxonomy" id="2609070"/>
    <lineage>
        <taxon>Eukaryota</taxon>
        <taxon>Metazoa</taxon>
        <taxon>Chordata</taxon>
        <taxon>Craniata</taxon>
        <taxon>Vertebrata</taxon>
        <taxon>Euteleostomi</taxon>
        <taxon>Actinopterygii</taxon>
        <taxon>Neopterygii</taxon>
        <taxon>Teleostei</taxon>
        <taxon>Ostariophysi</taxon>
        <taxon>Gymnotiformes</taxon>
        <taxon>Gymnotoidei</taxon>
        <taxon>Gymnotidae</taxon>
        <taxon>Electrophorus</taxon>
    </lineage>
</organism>
<dbReference type="InterPro" id="IPR052090">
    <property type="entry name" value="Cytolytic_pore-forming_toxin"/>
</dbReference>
<dbReference type="EMBL" id="JAROKS010000506">
    <property type="protein sequence ID" value="KAK1784136.1"/>
    <property type="molecule type" value="Genomic_DNA"/>
</dbReference>
<proteinExistence type="predicted"/>
<evidence type="ECO:0000313" key="2">
    <source>
        <dbReference type="Proteomes" id="UP001239994"/>
    </source>
</evidence>